<keyword evidence="2" id="KW-0813">Transport</keyword>
<feature type="transmembrane region" description="Helical" evidence="7">
    <location>
        <begin position="354"/>
        <end position="377"/>
    </location>
</feature>
<comment type="caution">
    <text evidence="8">The sequence shown here is derived from an EMBL/GenBank/DDBJ whole genome shotgun (WGS) entry which is preliminary data.</text>
</comment>
<accession>A0A7Y6B7B8</accession>
<dbReference type="AlphaFoldDB" id="A0A7Y6B7B8"/>
<dbReference type="GO" id="GO:0022857">
    <property type="term" value="F:transmembrane transporter activity"/>
    <property type="evidence" value="ECO:0007669"/>
    <property type="project" value="InterPro"/>
</dbReference>
<dbReference type="Pfam" id="PF04632">
    <property type="entry name" value="FUSC"/>
    <property type="match status" value="1"/>
</dbReference>
<feature type="transmembrane region" description="Helical" evidence="7">
    <location>
        <begin position="56"/>
        <end position="75"/>
    </location>
</feature>
<dbReference type="InterPro" id="IPR006726">
    <property type="entry name" value="PHBA_efflux_AaeB/fusaric-R"/>
</dbReference>
<evidence type="ECO:0000256" key="7">
    <source>
        <dbReference type="SAM" id="Phobius"/>
    </source>
</evidence>
<evidence type="ECO:0000313" key="9">
    <source>
        <dbReference type="Proteomes" id="UP000536441"/>
    </source>
</evidence>
<dbReference type="PANTHER" id="PTHR30509">
    <property type="entry name" value="P-HYDROXYBENZOIC ACID EFFLUX PUMP SUBUNIT-RELATED"/>
    <property type="match status" value="1"/>
</dbReference>
<feature type="transmembrane region" description="Helical" evidence="7">
    <location>
        <begin position="462"/>
        <end position="480"/>
    </location>
</feature>
<feature type="transmembrane region" description="Helical" evidence="7">
    <location>
        <begin position="107"/>
        <end position="124"/>
    </location>
</feature>
<keyword evidence="6 7" id="KW-0472">Membrane</keyword>
<dbReference type="EMBL" id="JABMCH010000065">
    <property type="protein sequence ID" value="NUU47806.1"/>
    <property type="molecule type" value="Genomic_DNA"/>
</dbReference>
<sequence>MRIGVREAAFSVNCFAAAMLALVVSFRLGLDRPFWAMATVYITSQPLSGAVRSKAVFRLIGTIVGASATVVLVPLLVNAPVLLSLALALWVAGCQFVSLLDRTPRSYLFMLAGYTAAIVGFPSVTHPEAIFQVAVLRAQEIGIGVTCAAVIHAVFWPRSVTTLLRTRLQAVLDEAESWIADSLAPEKLARTDAKRRRLAADVTELHVMATHVPFDTATQRPTKAVLAALQDRFVLLIPLVSAVEDRIRSVAAIDAIPAPVAALVDDVRRWSRAPDSATPAALAARCEALSADQPMRTWADLLIVNLLDRLGELVTALDTTRHVAAQVTAPDAPMPEHVRSLLRERQRRPLHRDYALALLSAVATAIAILGCCAFWIVTSWPEGAVAAMIAAVVCCFFATMDDPVPAQRGFLIWTAVSLPLTALYLFALLPLVHSFEMLALVLAPALLISGALLALPHWYGRMMPMILGLAGGLALTNTFSADAVGFFNGGIAQLIGVAAAILATRLFRSLGAGTGIRRLRRAGWRELADLASRPSSLAIATWRSRMFDRVGLLAARVGDIDRADRDVGMAALRELRVGMNVAQLAPERVGDTPEIAALRSDIAAYFRTCAIEGAAVPAPTLRVRIDAAIASAIDLPISESRSNELIALTGLRRNFFPHAPAWETQKEAA</sequence>
<evidence type="ECO:0000256" key="6">
    <source>
        <dbReference type="ARBA" id="ARBA00023136"/>
    </source>
</evidence>
<feature type="transmembrane region" description="Helical" evidence="7">
    <location>
        <begin position="437"/>
        <end position="455"/>
    </location>
</feature>
<evidence type="ECO:0000256" key="5">
    <source>
        <dbReference type="ARBA" id="ARBA00022989"/>
    </source>
</evidence>
<feature type="transmembrane region" description="Helical" evidence="7">
    <location>
        <begin position="383"/>
        <end position="399"/>
    </location>
</feature>
<feature type="transmembrane region" description="Helical" evidence="7">
    <location>
        <begin position="486"/>
        <end position="507"/>
    </location>
</feature>
<gene>
    <name evidence="8" type="ORF">HP438_12585</name>
</gene>
<dbReference type="Proteomes" id="UP000536441">
    <property type="component" value="Unassembled WGS sequence"/>
</dbReference>
<dbReference type="GO" id="GO:0005886">
    <property type="term" value="C:plasma membrane"/>
    <property type="evidence" value="ECO:0007669"/>
    <property type="project" value="UniProtKB-SubCell"/>
</dbReference>
<feature type="transmembrane region" description="Helical" evidence="7">
    <location>
        <begin position="130"/>
        <end position="155"/>
    </location>
</feature>
<feature type="transmembrane region" description="Helical" evidence="7">
    <location>
        <begin position="411"/>
        <end position="431"/>
    </location>
</feature>
<feature type="transmembrane region" description="Helical" evidence="7">
    <location>
        <begin position="81"/>
        <end position="100"/>
    </location>
</feature>
<keyword evidence="3" id="KW-1003">Cell membrane</keyword>
<keyword evidence="4 7" id="KW-0812">Transmembrane</keyword>
<name>A0A7Y6B7B8_9SPHN</name>
<keyword evidence="9" id="KW-1185">Reference proteome</keyword>
<dbReference type="PANTHER" id="PTHR30509:SF9">
    <property type="entry name" value="MULTIDRUG RESISTANCE PROTEIN MDTO"/>
    <property type="match status" value="1"/>
</dbReference>
<organism evidence="8 9">
    <name type="scientific">Sphingomonas zeae</name>
    <dbReference type="NCBI Taxonomy" id="1646122"/>
    <lineage>
        <taxon>Bacteria</taxon>
        <taxon>Pseudomonadati</taxon>
        <taxon>Pseudomonadota</taxon>
        <taxon>Alphaproteobacteria</taxon>
        <taxon>Sphingomonadales</taxon>
        <taxon>Sphingomonadaceae</taxon>
        <taxon>Sphingomonas</taxon>
    </lineage>
</organism>
<keyword evidence="5 7" id="KW-1133">Transmembrane helix</keyword>
<evidence type="ECO:0000256" key="3">
    <source>
        <dbReference type="ARBA" id="ARBA00022475"/>
    </source>
</evidence>
<evidence type="ECO:0000256" key="4">
    <source>
        <dbReference type="ARBA" id="ARBA00022692"/>
    </source>
</evidence>
<reference evidence="8 9" key="1">
    <citation type="submission" date="2020-05" db="EMBL/GenBank/DDBJ databases">
        <title>Genome Sequencing of Type Strains.</title>
        <authorList>
            <person name="Lemaire J.F."/>
            <person name="Inderbitzin P."/>
            <person name="Gregorio O.A."/>
            <person name="Collins S.B."/>
            <person name="Wespe N."/>
            <person name="Knight-Connoni V."/>
        </authorList>
    </citation>
    <scope>NUCLEOTIDE SEQUENCE [LARGE SCALE GENOMIC DNA]</scope>
    <source>
        <strain evidence="8 9">DSM 100049</strain>
    </source>
</reference>
<evidence type="ECO:0000256" key="2">
    <source>
        <dbReference type="ARBA" id="ARBA00022448"/>
    </source>
</evidence>
<evidence type="ECO:0000313" key="8">
    <source>
        <dbReference type="EMBL" id="NUU47806.1"/>
    </source>
</evidence>
<evidence type="ECO:0000256" key="1">
    <source>
        <dbReference type="ARBA" id="ARBA00004651"/>
    </source>
</evidence>
<comment type="subcellular location">
    <subcellularLocation>
        <location evidence="1">Cell membrane</location>
        <topology evidence="1">Multi-pass membrane protein</topology>
    </subcellularLocation>
</comment>
<proteinExistence type="predicted"/>
<protein>
    <submittedName>
        <fullName evidence="8">FUSC family protein</fullName>
    </submittedName>
</protein>
<dbReference type="RefSeq" id="WP_175312403.1">
    <property type="nucleotide sequence ID" value="NZ_CBCRYR010000012.1"/>
</dbReference>